<feature type="domain" description="Peptidase C51" evidence="1">
    <location>
        <begin position="40"/>
        <end position="117"/>
    </location>
</feature>
<dbReference type="SUPFAM" id="SSF54001">
    <property type="entry name" value="Cysteine proteinases"/>
    <property type="match status" value="1"/>
</dbReference>
<gene>
    <name evidence="2" type="ORF">S01H4_22629</name>
</gene>
<dbReference type="AlphaFoldDB" id="X1CWK5"/>
<dbReference type="InterPro" id="IPR007921">
    <property type="entry name" value="CHAP_dom"/>
</dbReference>
<evidence type="ECO:0000313" key="2">
    <source>
        <dbReference type="EMBL" id="GAG88566.1"/>
    </source>
</evidence>
<comment type="caution">
    <text evidence="2">The sequence shown here is derived from an EMBL/GenBank/DDBJ whole genome shotgun (WGS) entry which is preliminary data.</text>
</comment>
<name>X1CWK5_9ZZZZ</name>
<dbReference type="InterPro" id="IPR013423">
    <property type="entry name" value="CHP02594"/>
</dbReference>
<dbReference type="Gene3D" id="3.90.1720.10">
    <property type="entry name" value="endopeptidase domain like (from Nostoc punctiforme)"/>
    <property type="match status" value="1"/>
</dbReference>
<accession>X1CWK5</accession>
<reference evidence="2" key="1">
    <citation type="journal article" date="2014" name="Front. Microbiol.">
        <title>High frequency of phylogenetically diverse reductive dehalogenase-homologous genes in deep subseafloor sedimentary metagenomes.</title>
        <authorList>
            <person name="Kawai M."/>
            <person name="Futagami T."/>
            <person name="Toyoda A."/>
            <person name="Takaki Y."/>
            <person name="Nishi S."/>
            <person name="Hori S."/>
            <person name="Arai W."/>
            <person name="Tsubouchi T."/>
            <person name="Morono Y."/>
            <person name="Uchiyama I."/>
            <person name="Ito T."/>
            <person name="Fujiyama A."/>
            <person name="Inagaki F."/>
            <person name="Takami H."/>
        </authorList>
    </citation>
    <scope>NUCLEOTIDE SEQUENCE</scope>
    <source>
        <strain evidence="2">Expedition CK06-06</strain>
    </source>
</reference>
<dbReference type="InterPro" id="IPR038765">
    <property type="entry name" value="Papain-like_cys_pep_sf"/>
</dbReference>
<evidence type="ECO:0000259" key="1">
    <source>
        <dbReference type="Pfam" id="PF05257"/>
    </source>
</evidence>
<protein>
    <recommendedName>
        <fullName evidence="1">Peptidase C51 domain-containing protein</fullName>
    </recommendedName>
</protein>
<dbReference type="EMBL" id="BART01010395">
    <property type="protein sequence ID" value="GAG88566.1"/>
    <property type="molecule type" value="Genomic_DNA"/>
</dbReference>
<organism evidence="2">
    <name type="scientific">marine sediment metagenome</name>
    <dbReference type="NCBI Taxonomy" id="412755"/>
    <lineage>
        <taxon>unclassified sequences</taxon>
        <taxon>metagenomes</taxon>
        <taxon>ecological metagenomes</taxon>
    </lineage>
</organism>
<dbReference type="NCBIfam" id="TIGR02594">
    <property type="entry name" value="TIGR02594 family protein"/>
    <property type="match status" value="1"/>
</dbReference>
<sequence length="142" mass="16330">MIEVLKIALSQYGVTEIVGGEHNPTILKYFKDIGHSWVKDDEMAWCSAFVNWCCFHAGKNYTGELNARSWLKVGHRAVEPQVGDIVVFWREKESGWKGHVGFYINETEDYINVLGGNQSNQVKIAAYPKHRLLQYRRVNSLK</sequence>
<proteinExistence type="predicted"/>
<dbReference type="Pfam" id="PF05257">
    <property type="entry name" value="CHAP"/>
    <property type="match status" value="1"/>
</dbReference>